<dbReference type="InterPro" id="IPR007527">
    <property type="entry name" value="Znf_SWIM"/>
</dbReference>
<dbReference type="AlphaFoldDB" id="A0A8R7UUE2"/>
<proteinExistence type="predicted"/>
<dbReference type="EnsemblPlants" id="TuG1812G0600002072.01.T01">
    <property type="protein sequence ID" value="TuG1812G0600002072.01.T01"/>
    <property type="gene ID" value="TuG1812G0600002072.01"/>
</dbReference>
<dbReference type="Pfam" id="PF10551">
    <property type="entry name" value="MULE"/>
    <property type="match status" value="1"/>
</dbReference>
<organism evidence="7 8">
    <name type="scientific">Triticum urartu</name>
    <name type="common">Red wild einkorn</name>
    <name type="synonym">Crithodium urartu</name>
    <dbReference type="NCBI Taxonomy" id="4572"/>
    <lineage>
        <taxon>Eukaryota</taxon>
        <taxon>Viridiplantae</taxon>
        <taxon>Streptophyta</taxon>
        <taxon>Embryophyta</taxon>
        <taxon>Tracheophyta</taxon>
        <taxon>Spermatophyta</taxon>
        <taxon>Magnoliopsida</taxon>
        <taxon>Liliopsida</taxon>
        <taxon>Poales</taxon>
        <taxon>Poaceae</taxon>
        <taxon>BOP clade</taxon>
        <taxon>Pooideae</taxon>
        <taxon>Triticodae</taxon>
        <taxon>Triticeae</taxon>
        <taxon>Triticinae</taxon>
        <taxon>Triticum</taxon>
    </lineage>
</organism>
<feature type="domain" description="SWIM-type" evidence="6">
    <location>
        <begin position="359"/>
        <end position="395"/>
    </location>
</feature>
<evidence type="ECO:0000256" key="5">
    <source>
        <dbReference type="SAM" id="MobiDB-lite"/>
    </source>
</evidence>
<keyword evidence="8" id="KW-1185">Reference proteome</keyword>
<dbReference type="Pfam" id="PF04434">
    <property type="entry name" value="SWIM"/>
    <property type="match status" value="1"/>
</dbReference>
<keyword evidence="2 4" id="KW-0863">Zinc-finger</keyword>
<feature type="compositionally biased region" description="Basic residues" evidence="5">
    <location>
        <begin position="447"/>
        <end position="456"/>
    </location>
</feature>
<dbReference type="InterPro" id="IPR018289">
    <property type="entry name" value="MULE_transposase_dom"/>
</dbReference>
<dbReference type="PANTHER" id="PTHR31973:SF195">
    <property type="entry name" value="MUDR FAMILY TRANSPOSASE"/>
    <property type="match status" value="1"/>
</dbReference>
<evidence type="ECO:0000256" key="2">
    <source>
        <dbReference type="ARBA" id="ARBA00022771"/>
    </source>
</evidence>
<dbReference type="Proteomes" id="UP000015106">
    <property type="component" value="Chromosome 6"/>
</dbReference>
<evidence type="ECO:0000259" key="6">
    <source>
        <dbReference type="PROSITE" id="PS50966"/>
    </source>
</evidence>
<dbReference type="PROSITE" id="PS50966">
    <property type="entry name" value="ZF_SWIM"/>
    <property type="match status" value="1"/>
</dbReference>
<name>A0A8R7UUE2_TRIUA</name>
<reference evidence="7" key="3">
    <citation type="submission" date="2022-06" db="UniProtKB">
        <authorList>
            <consortium name="EnsemblPlants"/>
        </authorList>
    </citation>
    <scope>IDENTIFICATION</scope>
</reference>
<dbReference type="GO" id="GO:0008270">
    <property type="term" value="F:zinc ion binding"/>
    <property type="evidence" value="ECO:0007669"/>
    <property type="project" value="UniProtKB-KW"/>
</dbReference>
<feature type="region of interest" description="Disordered" evidence="5">
    <location>
        <begin position="442"/>
        <end position="528"/>
    </location>
</feature>
<dbReference type="SMART" id="SM00575">
    <property type="entry name" value="ZnF_PMZ"/>
    <property type="match status" value="1"/>
</dbReference>
<evidence type="ECO:0000313" key="8">
    <source>
        <dbReference type="Proteomes" id="UP000015106"/>
    </source>
</evidence>
<dbReference type="InterPro" id="IPR006564">
    <property type="entry name" value="Znf_PMZ"/>
</dbReference>
<protein>
    <recommendedName>
        <fullName evidence="6">SWIM-type domain-containing protein</fullName>
    </recommendedName>
</protein>
<accession>A0A8R7UUE2</accession>
<dbReference type="PANTHER" id="PTHR31973">
    <property type="entry name" value="POLYPROTEIN, PUTATIVE-RELATED"/>
    <property type="match status" value="1"/>
</dbReference>
<keyword evidence="1" id="KW-0479">Metal-binding</keyword>
<feature type="compositionally biased region" description="Basic residues" evidence="5">
    <location>
        <begin position="501"/>
        <end position="510"/>
    </location>
</feature>
<keyword evidence="3" id="KW-0862">Zinc</keyword>
<evidence type="ECO:0000256" key="4">
    <source>
        <dbReference type="PROSITE-ProRule" id="PRU00325"/>
    </source>
</evidence>
<evidence type="ECO:0000256" key="1">
    <source>
        <dbReference type="ARBA" id="ARBA00022723"/>
    </source>
</evidence>
<reference evidence="7" key="2">
    <citation type="submission" date="2018-03" db="EMBL/GenBank/DDBJ databases">
        <title>The Triticum urartu genome reveals the dynamic nature of wheat genome evolution.</title>
        <authorList>
            <person name="Ling H."/>
            <person name="Ma B."/>
            <person name="Shi X."/>
            <person name="Liu H."/>
            <person name="Dong L."/>
            <person name="Sun H."/>
            <person name="Cao Y."/>
            <person name="Gao Q."/>
            <person name="Zheng S."/>
            <person name="Li Y."/>
            <person name="Yu Y."/>
            <person name="Du H."/>
            <person name="Qi M."/>
            <person name="Li Y."/>
            <person name="Yu H."/>
            <person name="Cui Y."/>
            <person name="Wang N."/>
            <person name="Chen C."/>
            <person name="Wu H."/>
            <person name="Zhao Y."/>
            <person name="Zhang J."/>
            <person name="Li Y."/>
            <person name="Zhou W."/>
            <person name="Zhang B."/>
            <person name="Hu W."/>
            <person name="Eijk M."/>
            <person name="Tang J."/>
            <person name="Witsenboer H."/>
            <person name="Zhao S."/>
            <person name="Li Z."/>
            <person name="Zhang A."/>
            <person name="Wang D."/>
            <person name="Liang C."/>
        </authorList>
    </citation>
    <scope>NUCLEOTIDE SEQUENCE [LARGE SCALE GENOMIC DNA]</scope>
    <source>
        <strain evidence="7">cv. G1812</strain>
    </source>
</reference>
<feature type="compositionally biased region" description="Basic residues" evidence="5">
    <location>
        <begin position="480"/>
        <end position="489"/>
    </location>
</feature>
<reference evidence="8" key="1">
    <citation type="journal article" date="2013" name="Nature">
        <title>Draft genome of the wheat A-genome progenitor Triticum urartu.</title>
        <authorList>
            <person name="Ling H.Q."/>
            <person name="Zhao S."/>
            <person name="Liu D."/>
            <person name="Wang J."/>
            <person name="Sun H."/>
            <person name="Zhang C."/>
            <person name="Fan H."/>
            <person name="Li D."/>
            <person name="Dong L."/>
            <person name="Tao Y."/>
            <person name="Gao C."/>
            <person name="Wu H."/>
            <person name="Li Y."/>
            <person name="Cui Y."/>
            <person name="Guo X."/>
            <person name="Zheng S."/>
            <person name="Wang B."/>
            <person name="Yu K."/>
            <person name="Liang Q."/>
            <person name="Yang W."/>
            <person name="Lou X."/>
            <person name="Chen J."/>
            <person name="Feng M."/>
            <person name="Jian J."/>
            <person name="Zhang X."/>
            <person name="Luo G."/>
            <person name="Jiang Y."/>
            <person name="Liu J."/>
            <person name="Wang Z."/>
            <person name="Sha Y."/>
            <person name="Zhang B."/>
            <person name="Wu H."/>
            <person name="Tang D."/>
            <person name="Shen Q."/>
            <person name="Xue P."/>
            <person name="Zou S."/>
            <person name="Wang X."/>
            <person name="Liu X."/>
            <person name="Wang F."/>
            <person name="Yang Y."/>
            <person name="An X."/>
            <person name="Dong Z."/>
            <person name="Zhang K."/>
            <person name="Zhang X."/>
            <person name="Luo M.C."/>
            <person name="Dvorak J."/>
            <person name="Tong Y."/>
            <person name="Wang J."/>
            <person name="Yang H."/>
            <person name="Li Z."/>
            <person name="Wang D."/>
            <person name="Zhang A."/>
            <person name="Wang J."/>
        </authorList>
    </citation>
    <scope>NUCLEOTIDE SEQUENCE</scope>
    <source>
        <strain evidence="8">cv. G1812</strain>
    </source>
</reference>
<evidence type="ECO:0000313" key="7">
    <source>
        <dbReference type="EnsemblPlants" id="TuG1812G0600002072.01.T01"/>
    </source>
</evidence>
<sequence>MTSQGWVAQRTVPIIQSDPTIGCKELLGHLEDTYGTTIEYHTVWKGKDIAQKEIYGSMRQSFQYLFNFKAEVEKRSLGSIVEVDMKMVHGIVRFNRFFMALKPCIDGFKAGCRPYLSIDSTTLTGKWRGHLAACTALDGHNWMYPLAFAFIDGETDENWTWFMSQLNRALGPVSPLAICTDACKGLENAVKKIFPHADQRECSRHLMANFSKKFQGDVFGRMWPGARAYRPQVFNYHMNKILAEAPDVHEYLSRYHSLKWMRCMFDPSIKCDYINNNLAESFNGWIKDYKELPPDELADTLRELVMKLREKRRKIGMKLKGKIIPAIIQQIHNRTRGLKHLKVGKSGVASCEVRDTSKYNLRHVVKTAQSECTCLEWQHTGKPCEHALAFLLDRRNPKWEDYVHDYFSLEKFRAAYAGEVEPLTDRSQWPHVQFPFDMEAPLDKKRGVGRPRKNRYKSFLEGGDGGPKKKKEPKQLGSKNRCKRCHILGHRQSTCPLNGPRPRKRKKRAPRYPVDDDASAPEPEVAAQQPEVVVTPNRHMITMPQSLQGSPNPVTRSMLASALADEATHAAPQLDVAVTPTRHMLTMPQSLQGSPNLVTRRMLAMALADEASQQPTPTVEDTMIAYDMASSSKARKLTPKRRKY</sequence>
<evidence type="ECO:0000256" key="3">
    <source>
        <dbReference type="ARBA" id="ARBA00022833"/>
    </source>
</evidence>
<dbReference type="Gramene" id="TuG1812G0600002072.01.T01">
    <property type="protein sequence ID" value="TuG1812G0600002072.01.T01"/>
    <property type="gene ID" value="TuG1812G0600002072.01"/>
</dbReference>